<evidence type="ECO:0000256" key="4">
    <source>
        <dbReference type="ARBA" id="ARBA00025806"/>
    </source>
</evidence>
<keyword evidence="2" id="KW-0217">Developmental protein</keyword>
<reference evidence="6" key="1">
    <citation type="submission" date="2015-07" db="EMBL/GenBank/DDBJ databases">
        <title>Transcriptome Assembly of Anthurium amnicola.</title>
        <authorList>
            <person name="Suzuki J."/>
        </authorList>
    </citation>
    <scope>NUCLEOTIDE SEQUENCE</scope>
</reference>
<feature type="compositionally biased region" description="Basic and acidic residues" evidence="5">
    <location>
        <begin position="20"/>
        <end position="40"/>
    </location>
</feature>
<dbReference type="GO" id="GO:0033260">
    <property type="term" value="P:nuclear DNA replication"/>
    <property type="evidence" value="ECO:0007669"/>
    <property type="project" value="TreeGrafter"/>
</dbReference>
<dbReference type="InterPro" id="IPR024861">
    <property type="entry name" value="Donson"/>
</dbReference>
<feature type="region of interest" description="Disordered" evidence="5">
    <location>
        <begin position="18"/>
        <end position="59"/>
    </location>
</feature>
<evidence type="ECO:0000313" key="6">
    <source>
        <dbReference type="EMBL" id="JAT57361.1"/>
    </source>
</evidence>
<comment type="subcellular location">
    <subcellularLocation>
        <location evidence="1">Nucleus</location>
    </subcellularLocation>
</comment>
<protein>
    <submittedName>
        <fullName evidence="6">Protein downstream neighbor of Son</fullName>
    </submittedName>
</protein>
<dbReference type="EMBL" id="GDJX01010575">
    <property type="protein sequence ID" value="JAT57361.1"/>
    <property type="molecule type" value="Transcribed_RNA"/>
</dbReference>
<comment type="similarity">
    <text evidence="4">Belongs to the DONSON family.</text>
</comment>
<dbReference type="PANTHER" id="PTHR12972:SF0">
    <property type="entry name" value="PROTEIN DOWNSTREAM NEIGHBOR OF SON"/>
    <property type="match status" value="1"/>
</dbReference>
<sequence>MAEVAVIDPTAANVFPSGKARADAMTKRKTPSELRGEQLKRRSCVTPADSQFADMAKGPKKTESLKIPKYIDTRVDEVYPVKKFSEGWRMLRGKEKSKDPFLNKEKTDDHSEPTATIKPGCEEKSQLLSDGTRNSCAAGSAVPLVKNINDENSHKLEKCNQSTFRTVKELSLGDKGLQGPSNIDMDKALKGLVAREVFDRTALSSDSAGNHGALPSFSSKFCPEFNLPGHKSPLDFTLKTALRLVSSSSVKWCHKLLASSAYSDTVQFSNASEVLYSKALQTWTYPQSCLPSSVISAMACSSSKAESNFLLKRQQDWEDSFRSLYFMFRKNISNIFYVHTTQFVAMFVGGNFLRKRKRYCNAYLSQSTRGLRSLLREQDISFSMPLCHSEPEQATEDDLVELSEIERQNLGQTLHLDSLSDVDGSPKSLLAFIGNDSTHALYDFLLNYRYFSSSLTGVDVPVLYSPVPFQNASICIPEVKCKEMKRADILAVSSGSDTDDGKPIPNSTVGTTCYSIEIRDFILPPWTVSRLCVAMGSEGRSFESDLTTEPLSMGLNIALDSICCKGESVSESETCSPLSGDAFGIPEAVITPQLSSAFLRSLKYTNGSYDARLTPL</sequence>
<name>A0A1D1YRV4_9ARAE</name>
<keyword evidence="3" id="KW-0539">Nucleus</keyword>
<accession>A0A1D1YRV4</accession>
<organism evidence="6">
    <name type="scientific">Anthurium amnicola</name>
    <dbReference type="NCBI Taxonomy" id="1678845"/>
    <lineage>
        <taxon>Eukaryota</taxon>
        <taxon>Viridiplantae</taxon>
        <taxon>Streptophyta</taxon>
        <taxon>Embryophyta</taxon>
        <taxon>Tracheophyta</taxon>
        <taxon>Spermatophyta</taxon>
        <taxon>Magnoliopsida</taxon>
        <taxon>Liliopsida</taxon>
        <taxon>Araceae</taxon>
        <taxon>Pothoideae</taxon>
        <taxon>Potheae</taxon>
        <taxon>Anthurium</taxon>
    </lineage>
</organism>
<evidence type="ECO:0000256" key="3">
    <source>
        <dbReference type="ARBA" id="ARBA00023242"/>
    </source>
</evidence>
<evidence type="ECO:0000256" key="2">
    <source>
        <dbReference type="ARBA" id="ARBA00022473"/>
    </source>
</evidence>
<gene>
    <name evidence="6" type="primary">Donson_2</name>
    <name evidence="6" type="ORF">g.45060</name>
</gene>
<dbReference type="PRINTS" id="PR02064">
    <property type="entry name" value="DONSON"/>
</dbReference>
<dbReference type="PANTHER" id="PTHR12972">
    <property type="entry name" value="DOWNSTREAM NEIGHBOR OF SON"/>
    <property type="match status" value="1"/>
</dbReference>
<evidence type="ECO:0000256" key="5">
    <source>
        <dbReference type="SAM" id="MobiDB-lite"/>
    </source>
</evidence>
<dbReference type="GO" id="GO:0005634">
    <property type="term" value="C:nucleus"/>
    <property type="evidence" value="ECO:0007669"/>
    <property type="project" value="UniProtKB-SubCell"/>
</dbReference>
<evidence type="ECO:0000256" key="1">
    <source>
        <dbReference type="ARBA" id="ARBA00004123"/>
    </source>
</evidence>
<dbReference type="AlphaFoldDB" id="A0A1D1YRV4"/>
<proteinExistence type="inferred from homology"/>